<dbReference type="AlphaFoldDB" id="A0A915I3H2"/>
<protein>
    <submittedName>
        <fullName evidence="3">Uncharacterized protein</fullName>
    </submittedName>
</protein>
<evidence type="ECO:0000313" key="3">
    <source>
        <dbReference type="WBParaSite" id="nRc.2.0.1.t08385-RA"/>
    </source>
</evidence>
<feature type="region of interest" description="Disordered" evidence="1">
    <location>
        <begin position="58"/>
        <end position="93"/>
    </location>
</feature>
<reference evidence="3" key="1">
    <citation type="submission" date="2022-11" db="UniProtKB">
        <authorList>
            <consortium name="WormBaseParasite"/>
        </authorList>
    </citation>
    <scope>IDENTIFICATION</scope>
</reference>
<evidence type="ECO:0000256" key="1">
    <source>
        <dbReference type="SAM" id="MobiDB-lite"/>
    </source>
</evidence>
<accession>A0A915I3H2</accession>
<name>A0A915I3H2_ROMCU</name>
<sequence length="93" mass="10494">MIWHPLAEISESSSPMIYKATAMIKISIMSGYSIYGMNNTVDDMGFPKLDQAAGILKTNPRRGNQTHNNRNDECVLKSFHSRRESSSKTQKET</sequence>
<keyword evidence="2" id="KW-1185">Reference proteome</keyword>
<dbReference type="WBParaSite" id="nRc.2.0.1.t08385-RA">
    <property type="protein sequence ID" value="nRc.2.0.1.t08385-RA"/>
    <property type="gene ID" value="nRc.2.0.1.g08385"/>
</dbReference>
<organism evidence="2 3">
    <name type="scientific">Romanomermis culicivorax</name>
    <name type="common">Nematode worm</name>
    <dbReference type="NCBI Taxonomy" id="13658"/>
    <lineage>
        <taxon>Eukaryota</taxon>
        <taxon>Metazoa</taxon>
        <taxon>Ecdysozoa</taxon>
        <taxon>Nematoda</taxon>
        <taxon>Enoplea</taxon>
        <taxon>Dorylaimia</taxon>
        <taxon>Mermithida</taxon>
        <taxon>Mermithoidea</taxon>
        <taxon>Mermithidae</taxon>
        <taxon>Romanomermis</taxon>
    </lineage>
</organism>
<feature type="compositionally biased region" description="Basic and acidic residues" evidence="1">
    <location>
        <begin position="69"/>
        <end position="93"/>
    </location>
</feature>
<evidence type="ECO:0000313" key="2">
    <source>
        <dbReference type="Proteomes" id="UP000887565"/>
    </source>
</evidence>
<proteinExistence type="predicted"/>
<dbReference type="Proteomes" id="UP000887565">
    <property type="component" value="Unplaced"/>
</dbReference>